<dbReference type="eggNOG" id="COG4249">
    <property type="taxonomic scope" value="Bacteria"/>
</dbReference>
<dbReference type="RefSeq" id="WP_008790198.1">
    <property type="nucleotide sequence ID" value="NZ_AKCB01000004.1"/>
</dbReference>
<dbReference type="Proteomes" id="UP000003157">
    <property type="component" value="Unassembled WGS sequence"/>
</dbReference>
<dbReference type="InterPro" id="IPR050452">
    <property type="entry name" value="Metacaspase"/>
</dbReference>
<keyword evidence="3" id="KW-1185">Reference proteome</keyword>
<dbReference type="SUPFAM" id="SSF52129">
    <property type="entry name" value="Caspase-like"/>
    <property type="match status" value="1"/>
</dbReference>
<accession>E7GEH4</accession>
<gene>
    <name evidence="2" type="ORF">HMPREF9488_03116</name>
</gene>
<dbReference type="GO" id="GO:0005737">
    <property type="term" value="C:cytoplasm"/>
    <property type="evidence" value="ECO:0007669"/>
    <property type="project" value="TreeGrafter"/>
</dbReference>
<dbReference type="EMBL" id="ADKX01000046">
    <property type="protein sequence ID" value="EFW03425.1"/>
    <property type="molecule type" value="Genomic_DNA"/>
</dbReference>
<dbReference type="PANTHER" id="PTHR48104:SF30">
    <property type="entry name" value="METACASPASE-1"/>
    <property type="match status" value="1"/>
</dbReference>
<name>E7GEH4_9FIRM</name>
<organism evidence="2 3">
    <name type="scientific">Coprobacillus cateniformis</name>
    <dbReference type="NCBI Taxonomy" id="100884"/>
    <lineage>
        <taxon>Bacteria</taxon>
        <taxon>Bacillati</taxon>
        <taxon>Bacillota</taxon>
        <taxon>Erysipelotrichia</taxon>
        <taxon>Erysipelotrichales</taxon>
        <taxon>Coprobacillaceae</taxon>
        <taxon>Coprobacillus</taxon>
    </lineage>
</organism>
<proteinExistence type="predicted"/>
<dbReference type="GeneID" id="78231379"/>
<comment type="caution">
    <text evidence="2">The sequence shown here is derived from an EMBL/GenBank/DDBJ whole genome shotgun (WGS) entry which is preliminary data.</text>
</comment>
<reference evidence="2 3" key="1">
    <citation type="submission" date="2010-12" db="EMBL/GenBank/DDBJ databases">
        <title>The Genome Sequence of Coprobacillus sp. strain 29_1.</title>
        <authorList>
            <consortium name="The Broad Institute Genome Sequencing Platform"/>
            <person name="Earl A."/>
            <person name="Ward D."/>
            <person name="Feldgarden M."/>
            <person name="Gevers D."/>
            <person name="Daigneault M."/>
            <person name="Sibley C.D."/>
            <person name="White A."/>
            <person name="Strauss J."/>
            <person name="Allen-Vercoe E."/>
            <person name="Young S.K."/>
            <person name="Zeng Q."/>
            <person name="Gargeya S."/>
            <person name="Fitzgerald M."/>
            <person name="Haas B."/>
            <person name="Abouelleil A."/>
            <person name="Alvarado L."/>
            <person name="Arachchi H.M."/>
            <person name="Berlin A."/>
            <person name="Brown A."/>
            <person name="Chapman S.B."/>
            <person name="Chen Z."/>
            <person name="Dunbar C."/>
            <person name="Freedman E."/>
            <person name="Gearin G."/>
            <person name="Gellesch M."/>
            <person name="Goldberg J."/>
            <person name="Griggs A."/>
            <person name="Gujja S."/>
            <person name="Heilman E."/>
            <person name="Heiman D."/>
            <person name="Howarth C."/>
            <person name="Larson L."/>
            <person name="Lui A."/>
            <person name="MacDonald P.J.P."/>
            <person name="Mehta T."/>
            <person name="Montmayeur A."/>
            <person name="Murphy C."/>
            <person name="Neiman D."/>
            <person name="Pearson M."/>
            <person name="Priest M."/>
            <person name="Roberts A."/>
            <person name="Saif S."/>
            <person name="Shea T."/>
            <person name="Shenoy N."/>
            <person name="Sisk P."/>
            <person name="Stolte C."/>
            <person name="Sykes S."/>
            <person name="White J."/>
            <person name="Yandava C."/>
            <person name="Nusbaum C."/>
            <person name="Birren B."/>
        </authorList>
    </citation>
    <scope>NUCLEOTIDE SEQUENCE [LARGE SCALE GENOMIC DNA]</scope>
    <source>
        <strain evidence="2 3">29_1</strain>
    </source>
</reference>
<dbReference type="PANTHER" id="PTHR48104">
    <property type="entry name" value="METACASPASE-4"/>
    <property type="match status" value="1"/>
</dbReference>
<dbReference type="GO" id="GO:0004197">
    <property type="term" value="F:cysteine-type endopeptidase activity"/>
    <property type="evidence" value="ECO:0007669"/>
    <property type="project" value="InterPro"/>
</dbReference>
<dbReference type="HOGENOM" id="CLU_039151_0_0_9"/>
<evidence type="ECO:0000259" key="1">
    <source>
        <dbReference type="Pfam" id="PF00656"/>
    </source>
</evidence>
<feature type="domain" description="Peptidase C14 caspase" evidence="1">
    <location>
        <begin position="5"/>
        <end position="226"/>
    </location>
</feature>
<sequence>MGKVKAVLVAVSDYRRRDCTSLPLCKNDLYAMRKSLIQGINVKPENILMCGESGIVLSNTFKETINKSIIGITEDDTYIFYFSGHGGNGCLCLSIDNVFLQGLLNKIDSIPAKNKIAIIDSCHSGNFELDKTPAISIEKTIEQFVGHGFAVMASCGVDQFSWFHAERKISLYTSFVCDAFLVRSLIREGRKSLESINEAVFRFAEIANKKALDKENNSRNIQNPVFRSSIGGTIFFDVEEYNPYKVQKVYVDTEDYIIYSVEPLHNSKSKRFAVKVILRYQSTEEQVGEIAKEIKNTISDCEVYQNETAERIYKNNPPNVVFYYFGYDEDDIVNSNFAYNATWVDDAQDKNEWYYMGENAKIKNNVYIQTNNAYKLIKTMQQSNMSDNEFIELTKKYTVEIIYAAEQYIKIFREYINNVICEEELVSRVEPIGKQISMLFFKHNDLPLAPRRLHDWSQKHDQIISTIHNFSLFYNQEYLDTWDYDRRKWLMKNAIMQYERELEMLKQADGLIN</sequence>
<dbReference type="Pfam" id="PF00656">
    <property type="entry name" value="Peptidase_C14"/>
    <property type="match status" value="1"/>
</dbReference>
<dbReference type="GO" id="GO:0006508">
    <property type="term" value="P:proteolysis"/>
    <property type="evidence" value="ECO:0007669"/>
    <property type="project" value="InterPro"/>
</dbReference>
<dbReference type="STRING" id="100884.GCA_000269565_03626"/>
<dbReference type="InterPro" id="IPR029030">
    <property type="entry name" value="Caspase-like_dom_sf"/>
</dbReference>
<dbReference type="InterPro" id="IPR011600">
    <property type="entry name" value="Pept_C14_caspase"/>
</dbReference>
<dbReference type="OrthoDB" id="9812126at2"/>
<protein>
    <recommendedName>
        <fullName evidence="1">Peptidase C14 caspase domain-containing protein</fullName>
    </recommendedName>
</protein>
<dbReference type="Gene3D" id="3.40.50.1460">
    <property type="match status" value="1"/>
</dbReference>
<evidence type="ECO:0000313" key="3">
    <source>
        <dbReference type="Proteomes" id="UP000003157"/>
    </source>
</evidence>
<dbReference type="AlphaFoldDB" id="E7GEH4"/>
<evidence type="ECO:0000313" key="2">
    <source>
        <dbReference type="EMBL" id="EFW03425.1"/>
    </source>
</evidence>